<dbReference type="Gene3D" id="3.30.420.10">
    <property type="entry name" value="Ribonuclease H-like superfamily/Ribonuclease H"/>
    <property type="match status" value="1"/>
</dbReference>
<sequence length="96" mass="11169">MVYRPPKELLSNNRLNLIGEVMTKYTKLLKLYYKFTTPYYLRINGKDLYLVQALFTVRIRIHSTSSDSPYSLLFGKHLRVTTDGNEPRPLALDGTE</sequence>
<organism evidence="1 2">
    <name type="scientific">Lasallia pustulata</name>
    <dbReference type="NCBI Taxonomy" id="136370"/>
    <lineage>
        <taxon>Eukaryota</taxon>
        <taxon>Fungi</taxon>
        <taxon>Dikarya</taxon>
        <taxon>Ascomycota</taxon>
        <taxon>Pezizomycotina</taxon>
        <taxon>Lecanoromycetes</taxon>
        <taxon>OSLEUM clade</taxon>
        <taxon>Umbilicariomycetidae</taxon>
        <taxon>Umbilicariales</taxon>
        <taxon>Umbilicariaceae</taxon>
        <taxon>Lasallia</taxon>
    </lineage>
</organism>
<protein>
    <submittedName>
        <fullName evidence="1">Uncharacterized protein</fullName>
    </submittedName>
</protein>
<keyword evidence="2" id="KW-1185">Reference proteome</keyword>
<reference evidence="2" key="1">
    <citation type="submission" date="2017-03" db="EMBL/GenBank/DDBJ databases">
        <authorList>
            <person name="Sharma R."/>
            <person name="Thines M."/>
        </authorList>
    </citation>
    <scope>NUCLEOTIDE SEQUENCE [LARGE SCALE GENOMIC DNA]</scope>
</reference>
<accession>A0A1W5D0U3</accession>
<proteinExistence type="predicted"/>
<dbReference type="InterPro" id="IPR036397">
    <property type="entry name" value="RNaseH_sf"/>
</dbReference>
<dbReference type="GO" id="GO:0003676">
    <property type="term" value="F:nucleic acid binding"/>
    <property type="evidence" value="ECO:0007669"/>
    <property type="project" value="InterPro"/>
</dbReference>
<dbReference type="EMBL" id="FWEW01001234">
    <property type="protein sequence ID" value="SLM36671.1"/>
    <property type="molecule type" value="Genomic_DNA"/>
</dbReference>
<evidence type="ECO:0000313" key="1">
    <source>
        <dbReference type="EMBL" id="SLM36671.1"/>
    </source>
</evidence>
<name>A0A1W5D0U3_9LECA</name>
<dbReference type="Proteomes" id="UP000192927">
    <property type="component" value="Unassembled WGS sequence"/>
</dbReference>
<dbReference type="AlphaFoldDB" id="A0A1W5D0U3"/>
<evidence type="ECO:0000313" key="2">
    <source>
        <dbReference type="Proteomes" id="UP000192927"/>
    </source>
</evidence>